<dbReference type="InterPro" id="IPR018626">
    <property type="entry name" value="LCHN/Anr2"/>
</dbReference>
<dbReference type="Pfam" id="PF09804">
    <property type="entry name" value="DENND11"/>
    <property type="match status" value="1"/>
</dbReference>
<dbReference type="PANTHER" id="PTHR28153:SF1">
    <property type="entry name" value="DUF4484 DOMAIN-CONTAINING PROTEIN"/>
    <property type="match status" value="1"/>
</dbReference>
<keyword evidence="2" id="KW-1185">Reference proteome</keyword>
<reference evidence="1 2" key="1">
    <citation type="journal article" date="2015" name="Fungal Genet. Biol.">
        <title>Evolution of novel wood decay mechanisms in Agaricales revealed by the genome sequences of Fistulina hepatica and Cylindrobasidium torrendii.</title>
        <authorList>
            <person name="Floudas D."/>
            <person name="Held B.W."/>
            <person name="Riley R."/>
            <person name="Nagy L.G."/>
            <person name="Koehler G."/>
            <person name="Ransdell A.S."/>
            <person name="Younus H."/>
            <person name="Chow J."/>
            <person name="Chiniquy J."/>
            <person name="Lipzen A."/>
            <person name="Tritt A."/>
            <person name="Sun H."/>
            <person name="Haridas S."/>
            <person name="LaButti K."/>
            <person name="Ohm R.A."/>
            <person name="Kues U."/>
            <person name="Blanchette R.A."/>
            <person name="Grigoriev I.V."/>
            <person name="Minto R.E."/>
            <person name="Hibbett D.S."/>
        </authorList>
    </citation>
    <scope>NUCLEOTIDE SEQUENCE [LARGE SCALE GENOMIC DNA]</scope>
    <source>
        <strain evidence="1 2">FP15055 ss-10</strain>
    </source>
</reference>
<sequence>MALKGKARASTIEGDHPRDLVCLFHASFHPTHGNTIDFSLGLPETALAGLEFACLPSGSHLIDDDVVYVSVDAPSGSDSKNITNSGPAYHGVALFTRRSTAEAGQRGARLESIGVLVAAGGAPWRHLEGLRTLIGASNEHRTAFWEARQQRAATIQPPLIEGVHEGSPLEHLPHVARLLGPTLLTLGKYAAGRRRVLVYTQPPVEGACIFAWVVGALGPSLPVLGLVTLSDFDRLASCAANGWVACTTDKIFLEKTNCYDLLVDLTGGRPVFWAGKEQVTYAWSDLAAWRDVSRILDSCGHSHSHIAAGTVGWGQWGWWDVCAMCASMFKSVGSYAVGEGAVRMETTPKRFAVQPLGNGIEGRPSTEPLMGADRYPDGGAQAVLDIMSQQAHGHRTLMKMYLGKPRMGGSVTLSARDIAAFGLGPWSVIDARYLEWLAGDEVRLIVKRSWKDVFGVVFGY</sequence>
<dbReference type="OrthoDB" id="2152680at2759"/>
<name>A0A0D7BE27_9AGAR</name>
<organism evidence="1 2">
    <name type="scientific">Cylindrobasidium torrendii FP15055 ss-10</name>
    <dbReference type="NCBI Taxonomy" id="1314674"/>
    <lineage>
        <taxon>Eukaryota</taxon>
        <taxon>Fungi</taxon>
        <taxon>Dikarya</taxon>
        <taxon>Basidiomycota</taxon>
        <taxon>Agaricomycotina</taxon>
        <taxon>Agaricomycetes</taxon>
        <taxon>Agaricomycetidae</taxon>
        <taxon>Agaricales</taxon>
        <taxon>Marasmiineae</taxon>
        <taxon>Physalacriaceae</taxon>
        <taxon>Cylindrobasidium</taxon>
    </lineage>
</organism>
<accession>A0A0D7BE27</accession>
<protein>
    <submittedName>
        <fullName evidence="1">Uncharacterized protein</fullName>
    </submittedName>
</protein>
<gene>
    <name evidence="1" type="ORF">CYLTODRAFT_421566</name>
</gene>
<evidence type="ECO:0000313" key="1">
    <source>
        <dbReference type="EMBL" id="KIY68445.1"/>
    </source>
</evidence>
<dbReference type="InterPro" id="IPR053056">
    <property type="entry name" value="Lipid_Metab_Assoc_Protein"/>
</dbReference>
<dbReference type="AlphaFoldDB" id="A0A0D7BE27"/>
<dbReference type="Proteomes" id="UP000054007">
    <property type="component" value="Unassembled WGS sequence"/>
</dbReference>
<dbReference type="EMBL" id="KN880502">
    <property type="protein sequence ID" value="KIY68445.1"/>
    <property type="molecule type" value="Genomic_DNA"/>
</dbReference>
<dbReference type="GO" id="GO:0005811">
    <property type="term" value="C:lipid droplet"/>
    <property type="evidence" value="ECO:0007669"/>
    <property type="project" value="TreeGrafter"/>
</dbReference>
<evidence type="ECO:0000313" key="2">
    <source>
        <dbReference type="Proteomes" id="UP000054007"/>
    </source>
</evidence>
<dbReference type="PANTHER" id="PTHR28153">
    <property type="entry name" value="PROTEIN, PUTATIVE-RELATED"/>
    <property type="match status" value="1"/>
</dbReference>
<dbReference type="STRING" id="1314674.A0A0D7BE27"/>
<proteinExistence type="predicted"/>